<protein>
    <submittedName>
        <fullName evidence="2">Uncharacterized protein</fullName>
    </submittedName>
</protein>
<sequence length="114" mass="12789">MMRPGRRSVPILPVGNREEKDQRVSRFRMFPLAHKWVHAIPFIVFLCFFILWFLSRPVNVEMKDGGIVVVQPLTNSQITGVAVVLSNTSSLIASAPPNLTLNGTEAVRRIIASY</sequence>
<dbReference type="PANTHER" id="PTHR34189">
    <property type="entry name" value="TRANSMEMBRANE PROTEIN"/>
    <property type="match status" value="1"/>
</dbReference>
<feature type="transmembrane region" description="Helical" evidence="1">
    <location>
        <begin position="36"/>
        <end position="54"/>
    </location>
</feature>
<name>A0ABR2SV90_9ROSI</name>
<keyword evidence="1" id="KW-0812">Transmembrane</keyword>
<reference evidence="2 3" key="1">
    <citation type="journal article" date="2024" name="G3 (Bethesda)">
        <title>Genome assembly of Hibiscus sabdariffa L. provides insights into metabolisms of medicinal natural products.</title>
        <authorList>
            <person name="Kim T."/>
        </authorList>
    </citation>
    <scope>NUCLEOTIDE SEQUENCE [LARGE SCALE GENOMIC DNA]</scope>
    <source>
        <strain evidence="2">TK-2024</strain>
        <tissue evidence="2">Old leaves</tissue>
    </source>
</reference>
<keyword evidence="3" id="KW-1185">Reference proteome</keyword>
<dbReference type="Proteomes" id="UP001396334">
    <property type="component" value="Unassembled WGS sequence"/>
</dbReference>
<comment type="caution">
    <text evidence="2">The sequence shown here is derived from an EMBL/GenBank/DDBJ whole genome shotgun (WGS) entry which is preliminary data.</text>
</comment>
<dbReference type="EMBL" id="JBBPBN010000011">
    <property type="protein sequence ID" value="KAK9029072.1"/>
    <property type="molecule type" value="Genomic_DNA"/>
</dbReference>
<evidence type="ECO:0000313" key="2">
    <source>
        <dbReference type="EMBL" id="KAK9029072.1"/>
    </source>
</evidence>
<dbReference type="PANTHER" id="PTHR34189:SF18">
    <property type="entry name" value="SERINE_THREONINE-KINASE RLCKVII PROTEIN"/>
    <property type="match status" value="1"/>
</dbReference>
<evidence type="ECO:0000313" key="3">
    <source>
        <dbReference type="Proteomes" id="UP001396334"/>
    </source>
</evidence>
<keyword evidence="1" id="KW-1133">Transmembrane helix</keyword>
<proteinExistence type="predicted"/>
<accession>A0ABR2SV90</accession>
<organism evidence="2 3">
    <name type="scientific">Hibiscus sabdariffa</name>
    <name type="common">roselle</name>
    <dbReference type="NCBI Taxonomy" id="183260"/>
    <lineage>
        <taxon>Eukaryota</taxon>
        <taxon>Viridiplantae</taxon>
        <taxon>Streptophyta</taxon>
        <taxon>Embryophyta</taxon>
        <taxon>Tracheophyta</taxon>
        <taxon>Spermatophyta</taxon>
        <taxon>Magnoliopsida</taxon>
        <taxon>eudicotyledons</taxon>
        <taxon>Gunneridae</taxon>
        <taxon>Pentapetalae</taxon>
        <taxon>rosids</taxon>
        <taxon>malvids</taxon>
        <taxon>Malvales</taxon>
        <taxon>Malvaceae</taxon>
        <taxon>Malvoideae</taxon>
        <taxon>Hibiscus</taxon>
    </lineage>
</organism>
<gene>
    <name evidence="2" type="ORF">V6N11_026195</name>
</gene>
<evidence type="ECO:0000256" key="1">
    <source>
        <dbReference type="SAM" id="Phobius"/>
    </source>
</evidence>
<keyword evidence="1" id="KW-0472">Membrane</keyword>